<dbReference type="AlphaFoldDB" id="A0A445JKM7"/>
<protein>
    <submittedName>
        <fullName evidence="1">Uncharacterized protein</fullName>
    </submittedName>
</protein>
<reference evidence="1 2" key="1">
    <citation type="submission" date="2018-09" db="EMBL/GenBank/DDBJ databases">
        <title>A high-quality reference genome of wild soybean provides a powerful tool to mine soybean genomes.</title>
        <authorList>
            <person name="Xie M."/>
            <person name="Chung C.Y.L."/>
            <person name="Li M.-W."/>
            <person name="Wong F.-L."/>
            <person name="Chan T.-F."/>
            <person name="Lam H.-M."/>
        </authorList>
    </citation>
    <scope>NUCLEOTIDE SEQUENCE [LARGE SCALE GENOMIC DNA]</scope>
    <source>
        <strain evidence="2">cv. W05</strain>
        <tissue evidence="1">Hypocotyl of etiolated seedlings</tissue>
    </source>
</reference>
<gene>
    <name evidence="1" type="ORF">D0Y65_021750</name>
</gene>
<proteinExistence type="predicted"/>
<dbReference type="Proteomes" id="UP000289340">
    <property type="component" value="Chromosome 8"/>
</dbReference>
<accession>A0A445JKM7</accession>
<dbReference type="EMBL" id="QZWG01000008">
    <property type="protein sequence ID" value="RZB99003.1"/>
    <property type="molecule type" value="Genomic_DNA"/>
</dbReference>
<comment type="caution">
    <text evidence="1">The sequence shown here is derived from an EMBL/GenBank/DDBJ whole genome shotgun (WGS) entry which is preliminary data.</text>
</comment>
<evidence type="ECO:0000313" key="1">
    <source>
        <dbReference type="EMBL" id="RZB99003.1"/>
    </source>
</evidence>
<keyword evidence="2" id="KW-1185">Reference proteome</keyword>
<sequence>MIVYGGAGGVFLNSLWGVCLRNWNQTFVLVGGVCTYIRGDKVVVGAMEIDEEREDATIDFGESGRHSDGSNERMHDLGEDENMYGEVEVDNGGIDDVEVAVLKFNLMLVWNMVLKEIEWLLCAEARVRLELGQGDPAQPMIMQRDWKTLIVLHRKWHDQRGTTTEGGVPSPIPLVLGSTIRDCHMGDNGMEVVEVS</sequence>
<organism evidence="1 2">
    <name type="scientific">Glycine soja</name>
    <name type="common">Wild soybean</name>
    <dbReference type="NCBI Taxonomy" id="3848"/>
    <lineage>
        <taxon>Eukaryota</taxon>
        <taxon>Viridiplantae</taxon>
        <taxon>Streptophyta</taxon>
        <taxon>Embryophyta</taxon>
        <taxon>Tracheophyta</taxon>
        <taxon>Spermatophyta</taxon>
        <taxon>Magnoliopsida</taxon>
        <taxon>eudicotyledons</taxon>
        <taxon>Gunneridae</taxon>
        <taxon>Pentapetalae</taxon>
        <taxon>rosids</taxon>
        <taxon>fabids</taxon>
        <taxon>Fabales</taxon>
        <taxon>Fabaceae</taxon>
        <taxon>Papilionoideae</taxon>
        <taxon>50 kb inversion clade</taxon>
        <taxon>NPAAA clade</taxon>
        <taxon>indigoferoid/millettioid clade</taxon>
        <taxon>Phaseoleae</taxon>
        <taxon>Glycine</taxon>
        <taxon>Glycine subgen. Soja</taxon>
    </lineage>
</organism>
<name>A0A445JKM7_GLYSO</name>
<evidence type="ECO:0000313" key="2">
    <source>
        <dbReference type="Proteomes" id="UP000289340"/>
    </source>
</evidence>